<keyword evidence="2 5" id="KW-0238">DNA-binding</keyword>
<evidence type="ECO:0000259" key="4">
    <source>
        <dbReference type="PROSITE" id="PS50949"/>
    </source>
</evidence>
<dbReference type="PANTHER" id="PTHR43537">
    <property type="entry name" value="TRANSCRIPTIONAL REGULATOR, GNTR FAMILY"/>
    <property type="match status" value="1"/>
</dbReference>
<dbReference type="PANTHER" id="PTHR43537:SF44">
    <property type="entry name" value="GNTR FAMILY REGULATORY PROTEIN"/>
    <property type="match status" value="1"/>
</dbReference>
<dbReference type="InterPro" id="IPR000524">
    <property type="entry name" value="Tscrpt_reg_HTH_GntR"/>
</dbReference>
<dbReference type="OrthoDB" id="9812645at2"/>
<keyword evidence="1" id="KW-0805">Transcription regulation</keyword>
<dbReference type="InterPro" id="IPR036388">
    <property type="entry name" value="WH-like_DNA-bd_sf"/>
</dbReference>
<dbReference type="Gene3D" id="1.20.120.530">
    <property type="entry name" value="GntR ligand-binding domain-like"/>
    <property type="match status" value="1"/>
</dbReference>
<dbReference type="GO" id="GO:0003700">
    <property type="term" value="F:DNA-binding transcription factor activity"/>
    <property type="evidence" value="ECO:0007669"/>
    <property type="project" value="InterPro"/>
</dbReference>
<evidence type="ECO:0000256" key="1">
    <source>
        <dbReference type="ARBA" id="ARBA00023015"/>
    </source>
</evidence>
<evidence type="ECO:0000256" key="3">
    <source>
        <dbReference type="ARBA" id="ARBA00023163"/>
    </source>
</evidence>
<dbReference type="SUPFAM" id="SSF48008">
    <property type="entry name" value="GntR ligand-binding domain-like"/>
    <property type="match status" value="1"/>
</dbReference>
<evidence type="ECO:0000313" key="6">
    <source>
        <dbReference type="Proteomes" id="UP000242763"/>
    </source>
</evidence>
<evidence type="ECO:0000313" key="5">
    <source>
        <dbReference type="EMBL" id="SFI41948.1"/>
    </source>
</evidence>
<dbReference type="AlphaFoldDB" id="A0A1I3I1Q0"/>
<dbReference type="SMART" id="SM00895">
    <property type="entry name" value="FCD"/>
    <property type="match status" value="1"/>
</dbReference>
<dbReference type="InterPro" id="IPR036390">
    <property type="entry name" value="WH_DNA-bd_sf"/>
</dbReference>
<accession>A0A1I3I1Q0</accession>
<feature type="domain" description="HTH gntR-type" evidence="4">
    <location>
        <begin position="10"/>
        <end position="80"/>
    </location>
</feature>
<keyword evidence="6" id="KW-1185">Reference proteome</keyword>
<sequence>MKFLAPLDDASTPDRVARRLHEAIVTGELRPGARLPPEAELAKGFGIAPMTVRSALAALRDMNLLVTVRGRNGGNFVASDVGERLAEAARRVPLSRQELRDLTDWRRGISGEACFLAAQRATPEQVHQIRAAGLNFDRLLHKFPDLRFADAQFHGLIAEISGSTALARAETEIQLALTDVILAVEKPMGNKRLIAFAHAPIIEAIAKGDGEAARNAMISHAEDTLQWVTMLHP</sequence>
<protein>
    <submittedName>
        <fullName evidence="5">DNA-binding transcriptional regulator, FadR family</fullName>
    </submittedName>
</protein>
<dbReference type="InterPro" id="IPR008920">
    <property type="entry name" value="TF_FadR/GntR_C"/>
</dbReference>
<dbReference type="Proteomes" id="UP000242763">
    <property type="component" value="Unassembled WGS sequence"/>
</dbReference>
<dbReference type="Pfam" id="PF07729">
    <property type="entry name" value="FCD"/>
    <property type="match status" value="1"/>
</dbReference>
<dbReference type="SUPFAM" id="SSF46785">
    <property type="entry name" value="Winged helix' DNA-binding domain"/>
    <property type="match status" value="1"/>
</dbReference>
<dbReference type="Pfam" id="PF00392">
    <property type="entry name" value="GntR"/>
    <property type="match status" value="1"/>
</dbReference>
<dbReference type="EMBL" id="FORF01000002">
    <property type="protein sequence ID" value="SFI41948.1"/>
    <property type="molecule type" value="Genomic_DNA"/>
</dbReference>
<keyword evidence="3" id="KW-0804">Transcription</keyword>
<organism evidence="5 6">
    <name type="scientific">Aquamicrobium aerolatum DSM 21857</name>
    <dbReference type="NCBI Taxonomy" id="1121003"/>
    <lineage>
        <taxon>Bacteria</taxon>
        <taxon>Pseudomonadati</taxon>
        <taxon>Pseudomonadota</taxon>
        <taxon>Alphaproteobacteria</taxon>
        <taxon>Hyphomicrobiales</taxon>
        <taxon>Phyllobacteriaceae</taxon>
        <taxon>Aerobium</taxon>
    </lineage>
</organism>
<dbReference type="InterPro" id="IPR011711">
    <property type="entry name" value="GntR_C"/>
</dbReference>
<dbReference type="Gene3D" id="1.10.10.10">
    <property type="entry name" value="Winged helix-like DNA-binding domain superfamily/Winged helix DNA-binding domain"/>
    <property type="match status" value="1"/>
</dbReference>
<dbReference type="SMART" id="SM00345">
    <property type="entry name" value="HTH_GNTR"/>
    <property type="match status" value="1"/>
</dbReference>
<name>A0A1I3I1Q0_9HYPH</name>
<reference evidence="6" key="1">
    <citation type="submission" date="2016-10" db="EMBL/GenBank/DDBJ databases">
        <authorList>
            <person name="Varghese N."/>
            <person name="Submissions S."/>
        </authorList>
    </citation>
    <scope>NUCLEOTIDE SEQUENCE [LARGE SCALE GENOMIC DNA]</scope>
    <source>
        <strain evidence="6">DSM 21857</strain>
    </source>
</reference>
<dbReference type="GO" id="GO:0003677">
    <property type="term" value="F:DNA binding"/>
    <property type="evidence" value="ECO:0007669"/>
    <property type="project" value="UniProtKB-KW"/>
</dbReference>
<dbReference type="CDD" id="cd07377">
    <property type="entry name" value="WHTH_GntR"/>
    <property type="match status" value="1"/>
</dbReference>
<evidence type="ECO:0000256" key="2">
    <source>
        <dbReference type="ARBA" id="ARBA00023125"/>
    </source>
</evidence>
<dbReference type="STRING" id="1121003.SAMN03080618_00354"/>
<proteinExistence type="predicted"/>
<dbReference type="PROSITE" id="PS50949">
    <property type="entry name" value="HTH_GNTR"/>
    <property type="match status" value="1"/>
</dbReference>
<gene>
    <name evidence="5" type="ORF">SAMN03080618_00354</name>
</gene>
<dbReference type="RefSeq" id="WP_091517886.1">
    <property type="nucleotide sequence ID" value="NZ_FORF01000002.1"/>
</dbReference>